<evidence type="ECO:0000313" key="10">
    <source>
        <dbReference type="EMBL" id="QPC46799.1"/>
    </source>
</evidence>
<dbReference type="GO" id="GO:0016020">
    <property type="term" value="C:membrane"/>
    <property type="evidence" value="ECO:0007669"/>
    <property type="project" value="InterPro"/>
</dbReference>
<dbReference type="Gene3D" id="3.40.190.10">
    <property type="entry name" value="Periplasmic binding protein-like II"/>
    <property type="match status" value="2"/>
</dbReference>
<keyword evidence="5" id="KW-0449">Lipoprotein</keyword>
<evidence type="ECO:0000256" key="1">
    <source>
        <dbReference type="ARBA" id="ARBA00004196"/>
    </source>
</evidence>
<evidence type="ECO:0000256" key="6">
    <source>
        <dbReference type="RuleBase" id="RU003744"/>
    </source>
</evidence>
<evidence type="ECO:0000313" key="11">
    <source>
        <dbReference type="Proteomes" id="UP000593626"/>
    </source>
</evidence>
<sequence>MKKALLSILLGTSLLVAGCGTSSVTGSGGDDEKKLIMGTSADYPPFEYIDTAKGEEIIGFDVDLANALAEKIGYEIEVKDMEFSGLIEAVKGGQVDLVLAGMTPTEERKESVDFTEIYYVAKDMIVYKDGTPISSEEDLAGLTVGVQLGSIQEDSAKELAEQYGFTVESRNRIPELVQEVVNGRFDAAIIENTVAKGFMENNKDLKGYTMEVDEEEAGSAIAFPKDSELTAKFNEALQEMKDSGELDELVNKWFGDANEK</sequence>
<protein>
    <submittedName>
        <fullName evidence="10">Transporter substrate-binding domain-containing protein</fullName>
    </submittedName>
</protein>
<feature type="signal peptide" evidence="7">
    <location>
        <begin position="1"/>
        <end position="17"/>
    </location>
</feature>
<dbReference type="InterPro" id="IPR018313">
    <property type="entry name" value="SBP_3_CS"/>
</dbReference>
<dbReference type="InterPro" id="IPR001320">
    <property type="entry name" value="Iontro_rcpt_C"/>
</dbReference>
<feature type="domain" description="Ionotropic glutamate receptor C-terminal" evidence="9">
    <location>
        <begin position="34"/>
        <end position="256"/>
    </location>
</feature>
<organism evidence="10 11">
    <name type="scientific">Mangrovibacillus cuniculi</name>
    <dbReference type="NCBI Taxonomy" id="2593652"/>
    <lineage>
        <taxon>Bacteria</taxon>
        <taxon>Bacillati</taxon>
        <taxon>Bacillota</taxon>
        <taxon>Bacilli</taxon>
        <taxon>Bacillales</taxon>
        <taxon>Bacillaceae</taxon>
        <taxon>Mangrovibacillus</taxon>
    </lineage>
</organism>
<evidence type="ECO:0000259" key="8">
    <source>
        <dbReference type="SMART" id="SM00062"/>
    </source>
</evidence>
<feature type="chain" id="PRO_5039622435" evidence="7">
    <location>
        <begin position="18"/>
        <end position="260"/>
    </location>
</feature>
<evidence type="ECO:0000256" key="7">
    <source>
        <dbReference type="SAM" id="SignalP"/>
    </source>
</evidence>
<evidence type="ECO:0000256" key="2">
    <source>
        <dbReference type="ARBA" id="ARBA00010333"/>
    </source>
</evidence>
<name>A0A7S8CB90_9BACI</name>
<dbReference type="SMART" id="SM00079">
    <property type="entry name" value="PBPe"/>
    <property type="match status" value="1"/>
</dbReference>
<dbReference type="AlphaFoldDB" id="A0A7S8CB90"/>
<gene>
    <name evidence="10" type="ORF">G8O30_07400</name>
</gene>
<keyword evidence="11" id="KW-1185">Reference proteome</keyword>
<dbReference type="SUPFAM" id="SSF53850">
    <property type="entry name" value="Periplasmic binding protein-like II"/>
    <property type="match status" value="1"/>
</dbReference>
<dbReference type="RefSeq" id="WP_239674335.1">
    <property type="nucleotide sequence ID" value="NZ_CP049742.1"/>
</dbReference>
<dbReference type="GO" id="GO:0030313">
    <property type="term" value="C:cell envelope"/>
    <property type="evidence" value="ECO:0007669"/>
    <property type="project" value="UniProtKB-SubCell"/>
</dbReference>
<dbReference type="PROSITE" id="PS51257">
    <property type="entry name" value="PROKAR_LIPOPROTEIN"/>
    <property type="match status" value="1"/>
</dbReference>
<feature type="domain" description="Solute-binding protein family 3/N-terminal" evidence="8">
    <location>
        <begin position="34"/>
        <end position="257"/>
    </location>
</feature>
<keyword evidence="4" id="KW-0564">Palmitate</keyword>
<evidence type="ECO:0000256" key="3">
    <source>
        <dbReference type="ARBA" id="ARBA00022729"/>
    </source>
</evidence>
<comment type="similarity">
    <text evidence="2 6">Belongs to the bacterial solute-binding protein 3 family.</text>
</comment>
<evidence type="ECO:0000259" key="9">
    <source>
        <dbReference type="SMART" id="SM00079"/>
    </source>
</evidence>
<dbReference type="SMART" id="SM00062">
    <property type="entry name" value="PBPb"/>
    <property type="match status" value="1"/>
</dbReference>
<dbReference type="EMBL" id="CP049742">
    <property type="protein sequence ID" value="QPC46799.1"/>
    <property type="molecule type" value="Genomic_DNA"/>
</dbReference>
<dbReference type="PANTHER" id="PTHR35936:SF17">
    <property type="entry name" value="ARGININE-BINDING EXTRACELLULAR PROTEIN ARTP"/>
    <property type="match status" value="1"/>
</dbReference>
<dbReference type="Pfam" id="PF00497">
    <property type="entry name" value="SBP_bac_3"/>
    <property type="match status" value="1"/>
</dbReference>
<dbReference type="PANTHER" id="PTHR35936">
    <property type="entry name" value="MEMBRANE-BOUND LYTIC MUREIN TRANSGLYCOSYLASE F"/>
    <property type="match status" value="1"/>
</dbReference>
<dbReference type="PROSITE" id="PS01039">
    <property type="entry name" value="SBP_BACTERIAL_3"/>
    <property type="match status" value="1"/>
</dbReference>
<proteinExistence type="inferred from homology"/>
<dbReference type="GO" id="GO:0015276">
    <property type="term" value="F:ligand-gated monoatomic ion channel activity"/>
    <property type="evidence" value="ECO:0007669"/>
    <property type="project" value="InterPro"/>
</dbReference>
<dbReference type="KEGG" id="mcui:G8O30_07400"/>
<dbReference type="Proteomes" id="UP000593626">
    <property type="component" value="Chromosome"/>
</dbReference>
<dbReference type="InterPro" id="IPR001638">
    <property type="entry name" value="Solute-binding_3/MltF_N"/>
</dbReference>
<evidence type="ECO:0000256" key="4">
    <source>
        <dbReference type="ARBA" id="ARBA00023139"/>
    </source>
</evidence>
<keyword evidence="3 7" id="KW-0732">Signal</keyword>
<reference evidence="10 11" key="1">
    <citation type="submission" date="2019-07" db="EMBL/GenBank/DDBJ databases">
        <title>Genome sequence of 2 isolates from Red Sea Mangroves.</title>
        <authorList>
            <person name="Sefrji F."/>
            <person name="Michoud G."/>
            <person name="Merlino G."/>
            <person name="Daffonchio D."/>
        </authorList>
    </citation>
    <scope>NUCLEOTIDE SEQUENCE [LARGE SCALE GENOMIC DNA]</scope>
    <source>
        <strain evidence="10 11">R1DC41</strain>
    </source>
</reference>
<evidence type="ECO:0000256" key="5">
    <source>
        <dbReference type="ARBA" id="ARBA00023288"/>
    </source>
</evidence>
<comment type="subcellular location">
    <subcellularLocation>
        <location evidence="1">Cell envelope</location>
    </subcellularLocation>
</comment>
<accession>A0A7S8CB90</accession>